<organism evidence="2 3">
    <name type="scientific">Muraenolepis orangiensis</name>
    <name type="common">Patagonian moray cod</name>
    <dbReference type="NCBI Taxonomy" id="630683"/>
    <lineage>
        <taxon>Eukaryota</taxon>
        <taxon>Metazoa</taxon>
        <taxon>Chordata</taxon>
        <taxon>Craniata</taxon>
        <taxon>Vertebrata</taxon>
        <taxon>Euteleostomi</taxon>
        <taxon>Actinopterygii</taxon>
        <taxon>Neopterygii</taxon>
        <taxon>Teleostei</taxon>
        <taxon>Neoteleostei</taxon>
        <taxon>Acanthomorphata</taxon>
        <taxon>Zeiogadaria</taxon>
        <taxon>Gadariae</taxon>
        <taxon>Gadiformes</taxon>
        <taxon>Muraenolepidoidei</taxon>
        <taxon>Muraenolepididae</taxon>
        <taxon>Muraenolepis</taxon>
    </lineage>
</organism>
<proteinExistence type="predicted"/>
<feature type="region of interest" description="Disordered" evidence="1">
    <location>
        <begin position="50"/>
        <end position="77"/>
    </location>
</feature>
<evidence type="ECO:0000256" key="1">
    <source>
        <dbReference type="SAM" id="MobiDB-lite"/>
    </source>
</evidence>
<feature type="compositionally biased region" description="Basic residues" evidence="1">
    <location>
        <begin position="228"/>
        <end position="237"/>
    </location>
</feature>
<dbReference type="Proteomes" id="UP001148018">
    <property type="component" value="Unassembled WGS sequence"/>
</dbReference>
<dbReference type="AlphaFoldDB" id="A0A9Q0EPL3"/>
<keyword evidence="3" id="KW-1185">Reference proteome</keyword>
<gene>
    <name evidence="2" type="ORF">NHX12_021198</name>
</gene>
<dbReference type="GO" id="GO:0043005">
    <property type="term" value="C:neuron projection"/>
    <property type="evidence" value="ECO:0007669"/>
    <property type="project" value="TreeGrafter"/>
</dbReference>
<dbReference type="InterPro" id="IPR027324">
    <property type="entry name" value="MAP2/MAP4/Tau"/>
</dbReference>
<feature type="region of interest" description="Disordered" evidence="1">
    <location>
        <begin position="408"/>
        <end position="469"/>
    </location>
</feature>
<dbReference type="EMBL" id="JANIIK010000037">
    <property type="protein sequence ID" value="KAJ3611182.1"/>
    <property type="molecule type" value="Genomic_DNA"/>
</dbReference>
<name>A0A9Q0EPL3_9TELE</name>
<feature type="region of interest" description="Disordered" evidence="1">
    <location>
        <begin position="162"/>
        <end position="239"/>
    </location>
</feature>
<dbReference type="PANTHER" id="PTHR11501:SF16">
    <property type="entry name" value="MICROTUBULE-ASSOCIATED PROTEIN 4"/>
    <property type="match status" value="1"/>
</dbReference>
<dbReference type="OrthoDB" id="9378527at2759"/>
<evidence type="ECO:0000313" key="2">
    <source>
        <dbReference type="EMBL" id="KAJ3611182.1"/>
    </source>
</evidence>
<comment type="caution">
    <text evidence="2">The sequence shown here is derived from an EMBL/GenBank/DDBJ whole genome shotgun (WGS) entry which is preliminary data.</text>
</comment>
<protein>
    <submittedName>
        <fullName evidence="2">Uncharacterized protein</fullName>
    </submittedName>
</protein>
<evidence type="ECO:0000313" key="3">
    <source>
        <dbReference type="Proteomes" id="UP001148018"/>
    </source>
</evidence>
<feature type="compositionally biased region" description="Polar residues" evidence="1">
    <location>
        <begin position="457"/>
        <end position="469"/>
    </location>
</feature>
<reference evidence="2" key="1">
    <citation type="submission" date="2022-07" db="EMBL/GenBank/DDBJ databases">
        <title>Chromosome-level genome of Muraenolepis orangiensis.</title>
        <authorList>
            <person name="Kim J."/>
        </authorList>
    </citation>
    <scope>NUCLEOTIDE SEQUENCE</scope>
    <source>
        <strain evidence="2">KU_S4_2022</strain>
        <tissue evidence="2">Muscle</tissue>
    </source>
</reference>
<sequence>MAELDLSLSDALSDIVAQPGQEARVERDFMAQLESEAFDDQIGETVGKTDYIPLLDGDDTATGSKGTAGHPEQRGEVRHKVDQEHLTADFLSASMASTPRPLCPQTGPVQGVDPSPMGTFSAEPQSPYGPLDLATGASQGDCWPAACLPSTPSVSTVISRHAGQLESSPDQLSPDCQPHRESLTYGGAQEESPTSGDALYQRVGPRRDKAAGDAGEGGWEEQIGKGGGRGKRGKSRKKLPEEWALPEPFVPSVGPHVQAEMLVELGAAVPSLPLPEGPYLGMDHGEHVFSPSVTQLAQSSGLKATAAPFTMPAASVPLGSFPMSPGPAHPHHEQNDLSDVVDNRLFDQSSVLMESYTSGDHLTDTSPFSSQLLSDSASFDLDDLPATLGCPLPVGLVLDATHPVPLRSPRTTAQDCRAQPKECQDAVPSRKHRSSSSSSSSSLKSPTFNAPPEDSPGLTSSSVVATSPGSPGSYLNPAAKPFYPGFNEPTESPTVAPSLPPVFEVNAMSTLELMDVVTQDLELEL</sequence>
<accession>A0A9Q0EPL3</accession>
<dbReference type="PANTHER" id="PTHR11501">
    <property type="entry name" value="MICROTUBULE-ASSOCIATED PROTEIN"/>
    <property type="match status" value="1"/>
</dbReference>
<dbReference type="GO" id="GO:0031175">
    <property type="term" value="P:neuron projection development"/>
    <property type="evidence" value="ECO:0007669"/>
    <property type="project" value="TreeGrafter"/>
</dbReference>
<dbReference type="GO" id="GO:0008017">
    <property type="term" value="F:microtubule binding"/>
    <property type="evidence" value="ECO:0007669"/>
    <property type="project" value="InterPro"/>
</dbReference>
<dbReference type="GO" id="GO:0000226">
    <property type="term" value="P:microtubule cytoskeleton organization"/>
    <property type="evidence" value="ECO:0007669"/>
    <property type="project" value="TreeGrafter"/>
</dbReference>